<keyword evidence="3" id="KW-1185">Reference proteome</keyword>
<protein>
    <submittedName>
        <fullName evidence="2">Uncharacterized protein</fullName>
    </submittedName>
</protein>
<feature type="transmembrane region" description="Helical" evidence="1">
    <location>
        <begin position="66"/>
        <end position="86"/>
    </location>
</feature>
<feature type="transmembrane region" description="Helical" evidence="1">
    <location>
        <begin position="26"/>
        <end position="46"/>
    </location>
</feature>
<sequence>MIGGIVAIVIAYGFYRAAETRGLPNFQWAVAGTLAYYLPNFIWSLAVAKPWVNSLHAANNAGMAGIANLSSVLIGLAVALVVYKFLLPRAPLAQ</sequence>
<evidence type="ECO:0000256" key="1">
    <source>
        <dbReference type="SAM" id="Phobius"/>
    </source>
</evidence>
<dbReference type="RefSeq" id="WP_085213051.1">
    <property type="nucleotide sequence ID" value="NZ_FXAM01000001.1"/>
</dbReference>
<dbReference type="EMBL" id="FXAM01000001">
    <property type="protein sequence ID" value="SMF95104.1"/>
    <property type="molecule type" value="Genomic_DNA"/>
</dbReference>
<evidence type="ECO:0000313" key="2">
    <source>
        <dbReference type="EMBL" id="SMF95104.1"/>
    </source>
</evidence>
<accession>A0A1Y6D3Y7</accession>
<name>A0A1Y6D3Y7_9GAMM</name>
<dbReference type="OrthoDB" id="5568702at2"/>
<gene>
    <name evidence="2" type="ORF">SAMN02949497_2450</name>
</gene>
<reference evidence="2 3" key="1">
    <citation type="submission" date="2016-12" db="EMBL/GenBank/DDBJ databases">
        <authorList>
            <person name="Song W.-J."/>
            <person name="Kurnit D.M."/>
        </authorList>
    </citation>
    <scope>NUCLEOTIDE SEQUENCE [LARGE SCALE GENOMIC DNA]</scope>
    <source>
        <strain evidence="2 3">175</strain>
    </source>
</reference>
<organism evidence="2 3">
    <name type="scientific">Methylomagnum ishizawai</name>
    <dbReference type="NCBI Taxonomy" id="1760988"/>
    <lineage>
        <taxon>Bacteria</taxon>
        <taxon>Pseudomonadati</taxon>
        <taxon>Pseudomonadota</taxon>
        <taxon>Gammaproteobacteria</taxon>
        <taxon>Methylococcales</taxon>
        <taxon>Methylococcaceae</taxon>
        <taxon>Methylomagnum</taxon>
    </lineage>
</organism>
<dbReference type="Proteomes" id="UP000192923">
    <property type="component" value="Unassembled WGS sequence"/>
</dbReference>
<keyword evidence="1" id="KW-1133">Transmembrane helix</keyword>
<keyword evidence="1" id="KW-0472">Membrane</keyword>
<evidence type="ECO:0000313" key="3">
    <source>
        <dbReference type="Proteomes" id="UP000192923"/>
    </source>
</evidence>
<keyword evidence="1" id="KW-0812">Transmembrane</keyword>
<dbReference type="AlphaFoldDB" id="A0A1Y6D3Y7"/>
<proteinExistence type="predicted"/>